<evidence type="ECO:0000313" key="7">
    <source>
        <dbReference type="WBParaSite" id="jg8047"/>
    </source>
</evidence>
<feature type="active site" description="Glycyl thioester intermediate" evidence="3">
    <location>
        <position position="92"/>
    </location>
</feature>
<dbReference type="WBParaSite" id="jg8047">
    <property type="protein sequence ID" value="jg8047"/>
    <property type="gene ID" value="jg8047"/>
</dbReference>
<reference evidence="7" key="1">
    <citation type="submission" date="2022-11" db="UniProtKB">
        <authorList>
            <consortium name="WormBaseParasite"/>
        </authorList>
    </citation>
    <scope>IDENTIFICATION</scope>
</reference>
<dbReference type="CDD" id="cd23794">
    <property type="entry name" value="UBCc_UBE2F_UBE2M"/>
    <property type="match status" value="1"/>
</dbReference>
<dbReference type="AlphaFoldDB" id="A0A915EPL5"/>
<evidence type="ECO:0000313" key="6">
    <source>
        <dbReference type="Proteomes" id="UP000887574"/>
    </source>
</evidence>
<dbReference type="GO" id="GO:0032446">
    <property type="term" value="P:protein modification by small protein conjugation"/>
    <property type="evidence" value="ECO:0007669"/>
    <property type="project" value="UniProtKB-ARBA"/>
</dbReference>
<accession>A0A915EPL5</accession>
<comment type="similarity">
    <text evidence="4">Belongs to the ubiquitin-conjugating enzyme family.</text>
</comment>
<evidence type="ECO:0000256" key="3">
    <source>
        <dbReference type="PROSITE-ProRule" id="PRU10133"/>
    </source>
</evidence>
<keyword evidence="6" id="KW-1185">Reference proteome</keyword>
<keyword evidence="4" id="KW-0547">Nucleotide-binding</keyword>
<dbReference type="PROSITE" id="PS50127">
    <property type="entry name" value="UBC_2"/>
    <property type="match status" value="1"/>
</dbReference>
<dbReference type="SUPFAM" id="SSF54495">
    <property type="entry name" value="UBC-like"/>
    <property type="match status" value="1"/>
</dbReference>
<dbReference type="PROSITE" id="PS00183">
    <property type="entry name" value="UBC_1"/>
    <property type="match status" value="1"/>
</dbReference>
<dbReference type="Proteomes" id="UP000887574">
    <property type="component" value="Unplaced"/>
</dbReference>
<feature type="domain" description="UBC core" evidence="5">
    <location>
        <begin position="1"/>
        <end position="111"/>
    </location>
</feature>
<evidence type="ECO:0000256" key="1">
    <source>
        <dbReference type="ARBA" id="ARBA00022679"/>
    </source>
</evidence>
<sequence>MFNLQNRISGIDEDKKYLGTRMAIRDKLLSQEFKELEKNLRDVISCKLFGTIHEWCFKFSINVPPEYNNVPPVVKCLTRVWHPNISEDGNICLSILRQNSLMVMVGCQLAV</sequence>
<dbReference type="InterPro" id="IPR000608">
    <property type="entry name" value="UBC"/>
</dbReference>
<keyword evidence="4" id="KW-0067">ATP-binding</keyword>
<protein>
    <submittedName>
        <fullName evidence="7">UBC core domain-containing protein</fullName>
    </submittedName>
</protein>
<dbReference type="InterPro" id="IPR016135">
    <property type="entry name" value="UBQ-conjugating_enzyme/RWD"/>
</dbReference>
<proteinExistence type="inferred from homology"/>
<dbReference type="PANTHER" id="PTHR24067">
    <property type="entry name" value="UBIQUITIN-CONJUGATING ENZYME E2"/>
    <property type="match status" value="1"/>
</dbReference>
<dbReference type="Gene3D" id="3.10.110.10">
    <property type="entry name" value="Ubiquitin Conjugating Enzyme"/>
    <property type="match status" value="1"/>
</dbReference>
<evidence type="ECO:0000259" key="5">
    <source>
        <dbReference type="PROSITE" id="PS50127"/>
    </source>
</evidence>
<dbReference type="InterPro" id="IPR050113">
    <property type="entry name" value="Ub_conjugating_enzyme"/>
</dbReference>
<evidence type="ECO:0000256" key="4">
    <source>
        <dbReference type="RuleBase" id="RU362109"/>
    </source>
</evidence>
<keyword evidence="2 4" id="KW-0833">Ubl conjugation pathway</keyword>
<dbReference type="GO" id="GO:0016740">
    <property type="term" value="F:transferase activity"/>
    <property type="evidence" value="ECO:0007669"/>
    <property type="project" value="UniProtKB-KW"/>
</dbReference>
<dbReference type="GO" id="GO:0005524">
    <property type="term" value="F:ATP binding"/>
    <property type="evidence" value="ECO:0007669"/>
    <property type="project" value="UniProtKB-UniRule"/>
</dbReference>
<organism evidence="6 7">
    <name type="scientific">Ditylenchus dipsaci</name>
    <dbReference type="NCBI Taxonomy" id="166011"/>
    <lineage>
        <taxon>Eukaryota</taxon>
        <taxon>Metazoa</taxon>
        <taxon>Ecdysozoa</taxon>
        <taxon>Nematoda</taxon>
        <taxon>Chromadorea</taxon>
        <taxon>Rhabditida</taxon>
        <taxon>Tylenchina</taxon>
        <taxon>Tylenchomorpha</taxon>
        <taxon>Sphaerularioidea</taxon>
        <taxon>Anguinidae</taxon>
        <taxon>Anguininae</taxon>
        <taxon>Ditylenchus</taxon>
    </lineage>
</organism>
<dbReference type="Pfam" id="PF00179">
    <property type="entry name" value="UQ_con"/>
    <property type="match status" value="1"/>
</dbReference>
<keyword evidence="1" id="KW-0808">Transferase</keyword>
<dbReference type="InterPro" id="IPR023313">
    <property type="entry name" value="UBQ-conjugating_AS"/>
</dbReference>
<evidence type="ECO:0000256" key="2">
    <source>
        <dbReference type="ARBA" id="ARBA00022786"/>
    </source>
</evidence>
<name>A0A915EPL5_9BILA</name>